<keyword evidence="5" id="KW-0949">S-adenosyl-L-methionine</keyword>
<keyword evidence="4" id="KW-0808">Transferase</keyword>
<comment type="similarity">
    <text evidence="1">Belongs to the N(4)/N(6)-methyltransferase family.</text>
</comment>
<keyword evidence="10" id="KW-1185">Reference proteome</keyword>
<evidence type="ECO:0000256" key="3">
    <source>
        <dbReference type="ARBA" id="ARBA00022603"/>
    </source>
</evidence>
<dbReference type="GO" id="GO:0032259">
    <property type="term" value="P:methylation"/>
    <property type="evidence" value="ECO:0007669"/>
    <property type="project" value="UniProtKB-KW"/>
</dbReference>
<reference evidence="10" key="1">
    <citation type="journal article" date="2019" name="Int. J. Syst. Evol. Microbiol.">
        <title>The Global Catalogue of Microorganisms (GCM) 10K type strain sequencing project: providing services to taxonomists for standard genome sequencing and annotation.</title>
        <authorList>
            <consortium name="The Broad Institute Genomics Platform"/>
            <consortium name="The Broad Institute Genome Sequencing Center for Infectious Disease"/>
            <person name="Wu L."/>
            <person name="Ma J."/>
        </authorList>
    </citation>
    <scope>NUCLEOTIDE SEQUENCE [LARGE SCALE GENOMIC DNA]</scope>
    <source>
        <strain evidence="10">CCUG 60023</strain>
    </source>
</reference>
<evidence type="ECO:0000259" key="8">
    <source>
        <dbReference type="Pfam" id="PF12564"/>
    </source>
</evidence>
<gene>
    <name evidence="9" type="ORF">ACFQ14_00855</name>
</gene>
<dbReference type="InterPro" id="IPR002052">
    <property type="entry name" value="DNA_methylase_N6_adenine_CS"/>
</dbReference>
<dbReference type="InterPro" id="IPR029063">
    <property type="entry name" value="SAM-dependent_MTases_sf"/>
</dbReference>
<dbReference type="GO" id="GO:0008168">
    <property type="term" value="F:methyltransferase activity"/>
    <property type="evidence" value="ECO:0007669"/>
    <property type="project" value="UniProtKB-KW"/>
</dbReference>
<dbReference type="EC" id="2.1.1.72" evidence="2"/>
<comment type="caution">
    <text evidence="9">The sequence shown here is derived from an EMBL/GenBank/DDBJ whole genome shotgun (WGS) entry which is preliminary data.</text>
</comment>
<dbReference type="RefSeq" id="WP_377210803.1">
    <property type="nucleotide sequence ID" value="NZ_JBHTJV010000002.1"/>
</dbReference>
<proteinExistence type="inferred from homology"/>
<dbReference type="EMBL" id="JBHTJV010000002">
    <property type="protein sequence ID" value="MFD0914949.1"/>
    <property type="molecule type" value="Genomic_DNA"/>
</dbReference>
<dbReference type="Proteomes" id="UP001597101">
    <property type="component" value="Unassembled WGS sequence"/>
</dbReference>
<dbReference type="PIRSF" id="PIRSF015855">
    <property type="entry name" value="TypeIII_Mtase_mKpnI"/>
    <property type="match status" value="1"/>
</dbReference>
<comment type="catalytic activity">
    <reaction evidence="6">
        <text>a 2'-deoxyadenosine in DNA + S-adenosyl-L-methionine = an N(6)-methyl-2'-deoxyadenosine in DNA + S-adenosyl-L-homocysteine + H(+)</text>
        <dbReference type="Rhea" id="RHEA:15197"/>
        <dbReference type="Rhea" id="RHEA-COMP:12418"/>
        <dbReference type="Rhea" id="RHEA-COMP:12419"/>
        <dbReference type="ChEBI" id="CHEBI:15378"/>
        <dbReference type="ChEBI" id="CHEBI:57856"/>
        <dbReference type="ChEBI" id="CHEBI:59789"/>
        <dbReference type="ChEBI" id="CHEBI:90615"/>
        <dbReference type="ChEBI" id="CHEBI:90616"/>
        <dbReference type="EC" id="2.1.1.72"/>
    </reaction>
</comment>
<evidence type="ECO:0000259" key="7">
    <source>
        <dbReference type="Pfam" id="PF01555"/>
    </source>
</evidence>
<keyword evidence="3 9" id="KW-0489">Methyltransferase</keyword>
<dbReference type="SUPFAM" id="SSF53335">
    <property type="entry name" value="S-adenosyl-L-methionine-dependent methyltransferases"/>
    <property type="match status" value="1"/>
</dbReference>
<evidence type="ECO:0000313" key="10">
    <source>
        <dbReference type="Proteomes" id="UP001597101"/>
    </source>
</evidence>
<dbReference type="Gene3D" id="3.40.50.150">
    <property type="entry name" value="Vaccinia Virus protein VP39"/>
    <property type="match status" value="1"/>
</dbReference>
<dbReference type="Pfam" id="PF01555">
    <property type="entry name" value="N6_N4_Mtase"/>
    <property type="match status" value="1"/>
</dbReference>
<evidence type="ECO:0000256" key="6">
    <source>
        <dbReference type="ARBA" id="ARBA00047942"/>
    </source>
</evidence>
<dbReference type="InterPro" id="IPR022221">
    <property type="entry name" value="TypeIII_RM_meth"/>
</dbReference>
<evidence type="ECO:0000256" key="4">
    <source>
        <dbReference type="ARBA" id="ARBA00022679"/>
    </source>
</evidence>
<dbReference type="PROSITE" id="PS00092">
    <property type="entry name" value="N6_MTASE"/>
    <property type="match status" value="1"/>
</dbReference>
<name>A0ABW3F908_9HYPH</name>
<feature type="domain" description="Type III restriction/modification enzyme methylation subunit" evidence="8">
    <location>
        <begin position="35"/>
        <end position="88"/>
    </location>
</feature>
<evidence type="ECO:0000256" key="1">
    <source>
        <dbReference type="ARBA" id="ARBA00006594"/>
    </source>
</evidence>
<evidence type="ECO:0000313" key="9">
    <source>
        <dbReference type="EMBL" id="MFD0914949.1"/>
    </source>
</evidence>
<evidence type="ECO:0000256" key="2">
    <source>
        <dbReference type="ARBA" id="ARBA00011900"/>
    </source>
</evidence>
<sequence length="653" mass="73011">MSDLTELLQAEQAFISDGAILKNAVIEAALNMDVRLLELLMQSDTIKDHFFTPVAGALVFDKVKFQEFVSNKAFLPDSYTTFKNRIGLTDGRGDYISQSRDVVLAWPYKDCVLEGGMTKEDRGRNEVFWNTTLAPDDITRLFEPKVLTGWERWDGEAVLAGKAKPVGEVSEYDNLLIKGNNLLALHSLKARYAGEVKLIYIDPPYNTGNDGFRYNDRFNHSAWLTFMRNRLEVARDLLSRDGFFCCQADDNEGHYLRVLMDEVFGAENYLSTLYVQVRYADKTLTQDMDFHKQIEMVHLYRRTEVAKPILPTKQKDLEKYVWYFAEKAGGTEMELGGKRVIKFSPNEIQLKKGSPSEDGRKEIWATGSILDGNSSGRFFRDYLQGRSAQDGLGAVYKVFDIGSDDHDYRYFTGPKRDGATKGKYFQGVPSDQLENADATSTTPIENFKDMAGSFGNCRGEGGVELRSGKKPEALVRFLLDHLTVKGDLVLDSFAGSGTTAAVAHKMGRRWITTEQLDYITGLPMPRLTNVIAGDATGISEQVEWQGGGSFVYAELAASNSSFADRIEAAQDIATLQTIHADIQATGYLRYDVDLSSFETDDFAALPLDDAKRVLMDCLDANHLYVNLGSLDDADFDISEEDITATRSFYGLGK</sequence>
<organism evidence="9 10">
    <name type="scientific">Pseudahrensia aquimaris</name>
    <dbReference type="NCBI Taxonomy" id="744461"/>
    <lineage>
        <taxon>Bacteria</taxon>
        <taxon>Pseudomonadati</taxon>
        <taxon>Pseudomonadota</taxon>
        <taxon>Alphaproteobacteria</taxon>
        <taxon>Hyphomicrobiales</taxon>
        <taxon>Ahrensiaceae</taxon>
        <taxon>Pseudahrensia</taxon>
    </lineage>
</organism>
<protein>
    <recommendedName>
        <fullName evidence="2">site-specific DNA-methyltransferase (adenine-specific)</fullName>
        <ecNumber evidence="2">2.1.1.72</ecNumber>
    </recommendedName>
</protein>
<accession>A0ABW3F908</accession>
<dbReference type="InterPro" id="IPR002295">
    <property type="entry name" value="N4/N6-MTase_EcoPI_Mod-like"/>
</dbReference>
<dbReference type="PRINTS" id="PR00506">
    <property type="entry name" value="D21N6MTFRASE"/>
</dbReference>
<dbReference type="Pfam" id="PF12564">
    <property type="entry name" value="TypeIII_RM_meth"/>
    <property type="match status" value="1"/>
</dbReference>
<evidence type="ECO:0000256" key="5">
    <source>
        <dbReference type="ARBA" id="ARBA00022691"/>
    </source>
</evidence>
<dbReference type="InterPro" id="IPR002941">
    <property type="entry name" value="DNA_methylase_N4/N6"/>
</dbReference>
<feature type="domain" description="DNA methylase N-4/N-6" evidence="7">
    <location>
        <begin position="196"/>
        <end position="515"/>
    </location>
</feature>